<dbReference type="KEGG" id="cpre:Csp1_01980"/>
<feature type="domain" description="HTH tetR-type" evidence="3">
    <location>
        <begin position="18"/>
        <end position="78"/>
    </location>
</feature>
<dbReference type="GO" id="GO:0000976">
    <property type="term" value="F:transcription cis-regulatory region binding"/>
    <property type="evidence" value="ECO:0007669"/>
    <property type="project" value="TreeGrafter"/>
</dbReference>
<dbReference type="InterPro" id="IPR001647">
    <property type="entry name" value="HTH_TetR"/>
</dbReference>
<dbReference type="SUPFAM" id="SSF46689">
    <property type="entry name" value="Homeodomain-like"/>
    <property type="match status" value="1"/>
</dbReference>
<organism evidence="4 5">
    <name type="scientific">Corynebacterium provencense</name>
    <dbReference type="NCBI Taxonomy" id="1737425"/>
    <lineage>
        <taxon>Bacteria</taxon>
        <taxon>Bacillati</taxon>
        <taxon>Actinomycetota</taxon>
        <taxon>Actinomycetes</taxon>
        <taxon>Mycobacteriales</taxon>
        <taxon>Corynebacteriaceae</taxon>
        <taxon>Corynebacterium</taxon>
    </lineage>
</organism>
<dbReference type="PROSITE" id="PS50977">
    <property type="entry name" value="HTH_TETR_2"/>
    <property type="match status" value="1"/>
</dbReference>
<dbReference type="InterPro" id="IPR050109">
    <property type="entry name" value="HTH-type_TetR-like_transc_reg"/>
</dbReference>
<dbReference type="GO" id="GO:0003700">
    <property type="term" value="F:DNA-binding transcription factor activity"/>
    <property type="evidence" value="ECO:0007669"/>
    <property type="project" value="TreeGrafter"/>
</dbReference>
<dbReference type="PANTHER" id="PTHR30055">
    <property type="entry name" value="HTH-TYPE TRANSCRIPTIONAL REGULATOR RUTR"/>
    <property type="match status" value="1"/>
</dbReference>
<evidence type="ECO:0000313" key="4">
    <source>
        <dbReference type="EMBL" id="AWT25026.1"/>
    </source>
</evidence>
<evidence type="ECO:0000256" key="2">
    <source>
        <dbReference type="PROSITE-ProRule" id="PRU00335"/>
    </source>
</evidence>
<keyword evidence="5" id="KW-1185">Reference proteome</keyword>
<dbReference type="EMBL" id="CP024988">
    <property type="protein sequence ID" value="AWT25026.1"/>
    <property type="molecule type" value="Genomic_DNA"/>
</dbReference>
<name>A0A2Z3YM84_9CORY</name>
<accession>A0A2Z3YM84</accession>
<evidence type="ECO:0000259" key="3">
    <source>
        <dbReference type="PROSITE" id="PS50977"/>
    </source>
</evidence>
<dbReference type="PANTHER" id="PTHR30055:SF231">
    <property type="entry name" value="TRANSCRIPTIONAL REGULATORY PROTEIN (PROBABLY DEOR-FAMILY)-RELATED"/>
    <property type="match status" value="1"/>
</dbReference>
<dbReference type="Gene3D" id="1.10.357.10">
    <property type="entry name" value="Tetracycline Repressor, domain 2"/>
    <property type="match status" value="1"/>
</dbReference>
<protein>
    <submittedName>
        <fullName evidence="4">HTH-type transcriptional regulator RcdA</fullName>
    </submittedName>
</protein>
<dbReference type="AlphaFoldDB" id="A0A2Z3YM84"/>
<dbReference type="STRING" id="1737425.GCA_900049755_01237"/>
<evidence type="ECO:0000256" key="1">
    <source>
        <dbReference type="ARBA" id="ARBA00023125"/>
    </source>
</evidence>
<keyword evidence="1 2" id="KW-0238">DNA-binding</keyword>
<gene>
    <name evidence="4" type="primary">rcdA</name>
    <name evidence="4" type="ORF">Csp1_01980</name>
</gene>
<feature type="DNA-binding region" description="H-T-H motif" evidence="2">
    <location>
        <begin position="41"/>
        <end position="60"/>
    </location>
</feature>
<reference evidence="5" key="1">
    <citation type="submission" date="2017-11" db="EMBL/GenBank/DDBJ databases">
        <title>Otitis media/interna in a cat caused by the recently described species Corynebacterium provencense.</title>
        <authorList>
            <person name="Kittl S."/>
            <person name="Brodard I."/>
            <person name="Rychener L."/>
            <person name="Jores J."/>
            <person name="Roosje P."/>
            <person name="Gobeli Brawand S."/>
        </authorList>
    </citation>
    <scope>NUCLEOTIDE SEQUENCE [LARGE SCALE GENOMIC DNA]</scope>
    <source>
        <strain evidence="5">17KM38</strain>
    </source>
</reference>
<sequence>MTHPEQTPSPTPGRRDPEGRRAAILRAAAELICESGVHGLTHRAVAARAGVAVGSTTRYFTTINDLRAEALRTLADDNERDLAGIADLIRDADLTDISSPATRQVIADCADVLHGFLSNTRQVHATLVMLGTATTDAPLRTVALQWSDQLSDLLAAQVGTVRATAAVAYIDGVTVHAALHDTPVSRPALAAALTAIIGMPPTQEDQ</sequence>
<dbReference type="Proteomes" id="UP000247696">
    <property type="component" value="Chromosome"/>
</dbReference>
<evidence type="ECO:0000313" key="5">
    <source>
        <dbReference type="Proteomes" id="UP000247696"/>
    </source>
</evidence>
<proteinExistence type="predicted"/>
<dbReference type="RefSeq" id="WP_162620187.1">
    <property type="nucleotide sequence ID" value="NZ_CP024988.1"/>
</dbReference>
<dbReference type="Pfam" id="PF00440">
    <property type="entry name" value="TetR_N"/>
    <property type="match status" value="1"/>
</dbReference>
<dbReference type="InterPro" id="IPR009057">
    <property type="entry name" value="Homeodomain-like_sf"/>
</dbReference>